<comment type="similarity">
    <text evidence="2">Belongs to the major facilitator superfamily. Monocarboxylate porter (TC 2.A.1.13) family.</text>
</comment>
<feature type="transmembrane region" description="Helical" evidence="3">
    <location>
        <begin position="45"/>
        <end position="63"/>
    </location>
</feature>
<dbReference type="Gene3D" id="1.20.1250.20">
    <property type="entry name" value="MFS general substrate transporter like domains"/>
    <property type="match status" value="2"/>
</dbReference>
<dbReference type="GO" id="GO:0022857">
    <property type="term" value="F:transmembrane transporter activity"/>
    <property type="evidence" value="ECO:0007669"/>
    <property type="project" value="InterPro"/>
</dbReference>
<dbReference type="EMBL" id="WJXW01000007">
    <property type="protein sequence ID" value="KAF9734430.1"/>
    <property type="molecule type" value="Genomic_DNA"/>
</dbReference>
<dbReference type="Proteomes" id="UP000756921">
    <property type="component" value="Unassembled WGS sequence"/>
</dbReference>
<sequence length="462" mass="49862">MASAHTTEIELVRYPQPAPSPEADLPSQGEDGVFSLPPTDGGKDAWLLLFSCFMLEGIIWGFGSSYGIFQEYYSTHEPFAGSSNIAVGIMYIWIIPMFVLLKIYPRLRIWAAPVGLTIMCLALGLGSLATNVTHLIISQGIMYAVGGGLAWTPILFYIEEWWVLRRGFAYGATMAGLGLSGAIMPIVLRWLLDSYGFRTTLRVCALSVVALNLPVLFFFKPRLPLSQTTQFREFDMSFWTCSNFLIFQSGNILQGLGYFLPAIYLPSFARSLGASNLQSTATIILLNGSACIGSFCMGAAVDRFAVVNCIGITTLGSAVTVFLLWGLSTSLASLYVFCLLYGAFAGSNSSSWSAIMRDTKEKRRGADTGKQAEVQAGTPLEFPEQLDTASARTVERMIFACLSAGKGVANLCSGPLSEALLRAGSWRAGFAYGSGYGALVAFTGATALLSGWSYAAKKIGWF</sequence>
<dbReference type="InterPro" id="IPR050327">
    <property type="entry name" value="Proton-linked_MCT"/>
</dbReference>
<feature type="transmembrane region" description="Helical" evidence="3">
    <location>
        <begin position="277"/>
        <end position="297"/>
    </location>
</feature>
<accession>A0A9P6GG85</accession>
<evidence type="ECO:0000313" key="4">
    <source>
        <dbReference type="EMBL" id="KAF9734430.1"/>
    </source>
</evidence>
<dbReference type="InterPro" id="IPR011701">
    <property type="entry name" value="MFS"/>
</dbReference>
<feature type="transmembrane region" description="Helical" evidence="3">
    <location>
        <begin position="110"/>
        <end position="129"/>
    </location>
</feature>
<feature type="transmembrane region" description="Helical" evidence="3">
    <location>
        <begin position="135"/>
        <end position="156"/>
    </location>
</feature>
<keyword evidence="5" id="KW-1185">Reference proteome</keyword>
<keyword evidence="3" id="KW-0812">Transmembrane</keyword>
<dbReference type="PANTHER" id="PTHR11360">
    <property type="entry name" value="MONOCARBOXYLATE TRANSPORTER"/>
    <property type="match status" value="1"/>
</dbReference>
<proteinExistence type="inferred from homology"/>
<protein>
    <submittedName>
        <fullName evidence="4">Major facilitator superfamily transporter</fullName>
    </submittedName>
</protein>
<feature type="transmembrane region" description="Helical" evidence="3">
    <location>
        <begin position="304"/>
        <end position="328"/>
    </location>
</feature>
<keyword evidence="3" id="KW-0472">Membrane</keyword>
<feature type="transmembrane region" description="Helical" evidence="3">
    <location>
        <begin position="200"/>
        <end position="219"/>
    </location>
</feature>
<evidence type="ECO:0000313" key="5">
    <source>
        <dbReference type="Proteomes" id="UP000756921"/>
    </source>
</evidence>
<organism evidence="4 5">
    <name type="scientific">Paraphaeosphaeria minitans</name>
    <dbReference type="NCBI Taxonomy" id="565426"/>
    <lineage>
        <taxon>Eukaryota</taxon>
        <taxon>Fungi</taxon>
        <taxon>Dikarya</taxon>
        <taxon>Ascomycota</taxon>
        <taxon>Pezizomycotina</taxon>
        <taxon>Dothideomycetes</taxon>
        <taxon>Pleosporomycetidae</taxon>
        <taxon>Pleosporales</taxon>
        <taxon>Massarineae</taxon>
        <taxon>Didymosphaeriaceae</taxon>
        <taxon>Paraphaeosphaeria</taxon>
    </lineage>
</organism>
<reference evidence="4" key="1">
    <citation type="journal article" date="2020" name="Mol. Plant Microbe Interact.">
        <title>Genome Sequence of the Biocontrol Agent Coniothyrium minitans strain Conio (IMI 134523).</title>
        <authorList>
            <person name="Patel D."/>
            <person name="Shittu T.A."/>
            <person name="Baroncelli R."/>
            <person name="Muthumeenakshi S."/>
            <person name="Osborne T.H."/>
            <person name="Janganan T.K."/>
            <person name="Sreenivasaprasad S."/>
        </authorList>
    </citation>
    <scope>NUCLEOTIDE SEQUENCE</scope>
    <source>
        <strain evidence="4">Conio</strain>
    </source>
</reference>
<gene>
    <name evidence="4" type="ORF">PMIN01_07333</name>
</gene>
<feature type="transmembrane region" description="Helical" evidence="3">
    <location>
        <begin position="240"/>
        <end position="265"/>
    </location>
</feature>
<dbReference type="OrthoDB" id="2213137at2759"/>
<dbReference type="GO" id="GO:0016020">
    <property type="term" value="C:membrane"/>
    <property type="evidence" value="ECO:0007669"/>
    <property type="project" value="UniProtKB-SubCell"/>
</dbReference>
<feature type="transmembrane region" description="Helical" evidence="3">
    <location>
        <begin position="168"/>
        <end position="188"/>
    </location>
</feature>
<dbReference type="InterPro" id="IPR036259">
    <property type="entry name" value="MFS_trans_sf"/>
</dbReference>
<dbReference type="SUPFAM" id="SSF103473">
    <property type="entry name" value="MFS general substrate transporter"/>
    <property type="match status" value="1"/>
</dbReference>
<comment type="caution">
    <text evidence="4">The sequence shown here is derived from an EMBL/GenBank/DDBJ whole genome shotgun (WGS) entry which is preliminary data.</text>
</comment>
<evidence type="ECO:0000256" key="2">
    <source>
        <dbReference type="ARBA" id="ARBA00006727"/>
    </source>
</evidence>
<dbReference type="PANTHER" id="PTHR11360:SF287">
    <property type="entry name" value="MFS MONOCARBOXYLATE TRANSPORTER"/>
    <property type="match status" value="1"/>
</dbReference>
<dbReference type="Pfam" id="PF07690">
    <property type="entry name" value="MFS_1"/>
    <property type="match status" value="1"/>
</dbReference>
<keyword evidence="3" id="KW-1133">Transmembrane helix</keyword>
<feature type="transmembrane region" description="Helical" evidence="3">
    <location>
        <begin position="430"/>
        <end position="455"/>
    </location>
</feature>
<name>A0A9P6GG85_9PLEO</name>
<evidence type="ECO:0000256" key="1">
    <source>
        <dbReference type="ARBA" id="ARBA00004141"/>
    </source>
</evidence>
<dbReference type="AlphaFoldDB" id="A0A9P6GG85"/>
<feature type="transmembrane region" description="Helical" evidence="3">
    <location>
        <begin position="83"/>
        <end position="103"/>
    </location>
</feature>
<feature type="transmembrane region" description="Helical" evidence="3">
    <location>
        <begin position="334"/>
        <end position="355"/>
    </location>
</feature>
<comment type="subcellular location">
    <subcellularLocation>
        <location evidence="1">Membrane</location>
        <topology evidence="1">Multi-pass membrane protein</topology>
    </subcellularLocation>
</comment>
<evidence type="ECO:0000256" key="3">
    <source>
        <dbReference type="SAM" id="Phobius"/>
    </source>
</evidence>